<evidence type="ECO:0000256" key="1">
    <source>
        <dbReference type="ARBA" id="ARBA00004196"/>
    </source>
</evidence>
<keyword evidence="4 5" id="KW-0732">Signal</keyword>
<evidence type="ECO:0000256" key="4">
    <source>
        <dbReference type="ARBA" id="ARBA00022729"/>
    </source>
</evidence>
<dbReference type="RefSeq" id="WP_264989490.1">
    <property type="nucleotide sequence ID" value="NZ_BRZA01000003.1"/>
</dbReference>
<dbReference type="Gene3D" id="3.40.190.10">
    <property type="entry name" value="Periplasmic binding protein-like II"/>
    <property type="match status" value="2"/>
</dbReference>
<comment type="similarity">
    <text evidence="2">Belongs to the bacterial solute-binding protein 1 family.</text>
</comment>
<evidence type="ECO:0000256" key="5">
    <source>
        <dbReference type="SAM" id="SignalP"/>
    </source>
</evidence>
<evidence type="ECO:0000256" key="3">
    <source>
        <dbReference type="ARBA" id="ARBA00022448"/>
    </source>
</evidence>
<dbReference type="PANTHER" id="PTHR43649">
    <property type="entry name" value="ARABINOSE-BINDING PROTEIN-RELATED"/>
    <property type="match status" value="1"/>
</dbReference>
<dbReference type="Proteomes" id="UP001065593">
    <property type="component" value="Unassembled WGS sequence"/>
</dbReference>
<evidence type="ECO:0000256" key="2">
    <source>
        <dbReference type="ARBA" id="ARBA00008520"/>
    </source>
</evidence>
<protein>
    <submittedName>
        <fullName evidence="6">ABC transporter substrate-binding protein</fullName>
    </submittedName>
</protein>
<accession>A0ABQ5NNJ4</accession>
<dbReference type="InterPro" id="IPR050490">
    <property type="entry name" value="Bact_solute-bd_prot1"/>
</dbReference>
<dbReference type="SUPFAM" id="SSF53850">
    <property type="entry name" value="Periplasmic binding protein-like II"/>
    <property type="match status" value="1"/>
</dbReference>
<gene>
    <name evidence="6" type="ORF">LYSBPC_27880</name>
</gene>
<dbReference type="Pfam" id="PF13416">
    <property type="entry name" value="SBP_bac_8"/>
    <property type="match status" value="1"/>
</dbReference>
<feature type="signal peptide" evidence="5">
    <location>
        <begin position="1"/>
        <end position="19"/>
    </location>
</feature>
<evidence type="ECO:0000313" key="6">
    <source>
        <dbReference type="EMBL" id="GLC89661.1"/>
    </source>
</evidence>
<comment type="subcellular location">
    <subcellularLocation>
        <location evidence="1">Cell envelope</location>
    </subcellularLocation>
</comment>
<feature type="chain" id="PRO_5045987420" evidence="5">
    <location>
        <begin position="20"/>
        <end position="446"/>
    </location>
</feature>
<dbReference type="InterPro" id="IPR006059">
    <property type="entry name" value="SBP"/>
</dbReference>
<keyword evidence="3" id="KW-0813">Transport</keyword>
<reference evidence="6" key="1">
    <citation type="submission" date="2022-08" db="EMBL/GenBank/DDBJ databases">
        <title>Draft genome sequence of Lysinibacillus sp. strain KH24.</title>
        <authorList>
            <person name="Kanbe H."/>
            <person name="Itoh H."/>
        </authorList>
    </citation>
    <scope>NUCLEOTIDE SEQUENCE</scope>
    <source>
        <strain evidence="6">KH24</strain>
    </source>
</reference>
<evidence type="ECO:0000313" key="7">
    <source>
        <dbReference type="Proteomes" id="UP001065593"/>
    </source>
</evidence>
<organism evidence="6 7">
    <name type="scientific">Lysinibacillus piscis</name>
    <dbReference type="NCBI Taxonomy" id="2518931"/>
    <lineage>
        <taxon>Bacteria</taxon>
        <taxon>Bacillati</taxon>
        <taxon>Bacillota</taxon>
        <taxon>Bacilli</taxon>
        <taxon>Bacillales</taxon>
        <taxon>Bacillaceae</taxon>
        <taxon>Lysinibacillus</taxon>
    </lineage>
</organism>
<keyword evidence="7" id="KW-1185">Reference proteome</keyword>
<name>A0ABQ5NNJ4_9BACI</name>
<comment type="caution">
    <text evidence="6">The sequence shown here is derived from an EMBL/GenBank/DDBJ whole genome shotgun (WGS) entry which is preliminary data.</text>
</comment>
<dbReference type="PANTHER" id="PTHR43649:SF31">
    <property type="entry name" value="SN-GLYCEROL-3-PHOSPHATE-BINDING PERIPLASMIC PROTEIN UGPB"/>
    <property type="match status" value="1"/>
</dbReference>
<proteinExistence type="inferred from homology"/>
<dbReference type="CDD" id="cd14748">
    <property type="entry name" value="PBP2_UgpB"/>
    <property type="match status" value="1"/>
</dbReference>
<dbReference type="EMBL" id="BRZA01000003">
    <property type="protein sequence ID" value="GLC89661.1"/>
    <property type="molecule type" value="Genomic_DNA"/>
</dbReference>
<dbReference type="PROSITE" id="PS51257">
    <property type="entry name" value="PROKAR_LIPOPROTEIN"/>
    <property type="match status" value="1"/>
</dbReference>
<sequence length="446" mass="49357">MKMKWKVFLLMVVAVFALVACGEKKEEGSGEKSTEAPKVDGKTEVVFWHAMSGQLEEVVNKLVSDFNASQDKIAVKAVFQGTYEEAITKFNTVAGTKDAPTIMQTFEVGTKYMIDTGKIEPVQKFIDAEKYDTSKWEKNITNYYAVDGVQYSMPFNSSTPILMYNKDAFKKAGLDPENPPKTYEELKVAAKALTTGDQKGFSILNYGWFIEELIAAQGGLFVNEENGRKGDATEAVFNGKEGQNVFNLISDMYKDGTFYNTGQNWDDMRAAFQSGKIAMYLDSSAGVRGIAEQAPFEVGAGYLPVPEGTDWQGVIIGGASLWMANGIAEEQQQAAWEFMKYLTSAEVQAQWHVNTGYFAINTDAYNQDIVKTEWEKYPQLKVTVDQLGATKPSTATQGALISVFPEARQKVVNAMESLYQGANPEEALNQAVKDTNQALDMANRKK</sequence>